<keyword evidence="1" id="KW-1133">Transmembrane helix</keyword>
<dbReference type="AlphaFoldDB" id="A0A7G9YRD4"/>
<dbReference type="EMBL" id="MT631439">
    <property type="protein sequence ID" value="QNO50568.1"/>
    <property type="molecule type" value="Genomic_DNA"/>
</dbReference>
<evidence type="ECO:0000256" key="1">
    <source>
        <dbReference type="SAM" id="Phobius"/>
    </source>
</evidence>
<sequence length="250" mass="27625">MRYRTAVDWLSTILPFVVLVGRVLGVVGGIYLLIKGYILVVLILALLLLPLLCLVFLRRLPEPAKEREIIAYAPIESVGKIEYIKYAGEAVLPKKVYAGDSHSISINLNPAFWIPPTGTEPLRIQDTRSGKSIVVQILRDSSLEQFLEIELLAAGLTVDGEKKQRQPLTSQPLPYCWNCHFPNSGDHRLSLILRLVSSSGTIELGVIPHSIKVVKLDHLTQRQVWIMASLAGIVSGGLAIAEVLHQLGVW</sequence>
<feature type="transmembrane region" description="Helical" evidence="1">
    <location>
        <begin position="12"/>
        <end position="31"/>
    </location>
</feature>
<protein>
    <submittedName>
        <fullName evidence="2">Uncharacterized protein</fullName>
    </submittedName>
</protein>
<feature type="transmembrane region" description="Helical" evidence="1">
    <location>
        <begin position="37"/>
        <end position="57"/>
    </location>
</feature>
<proteinExistence type="predicted"/>
<accession>A0A7G9YRD4</accession>
<keyword evidence="1" id="KW-0472">Membrane</keyword>
<reference evidence="2" key="1">
    <citation type="submission" date="2020-06" db="EMBL/GenBank/DDBJ databases">
        <title>Unique genomic features of the anaerobic methanotrophic archaea.</title>
        <authorList>
            <person name="Chadwick G.L."/>
            <person name="Skennerton C.T."/>
            <person name="Laso-Perez R."/>
            <person name="Leu A.O."/>
            <person name="Speth D.R."/>
            <person name="Yu H."/>
            <person name="Morgan-Lang C."/>
            <person name="Hatzenpichler R."/>
            <person name="Goudeau D."/>
            <person name="Malmstrom R."/>
            <person name="Brazelton W.J."/>
            <person name="Woyke T."/>
            <person name="Hallam S.J."/>
            <person name="Tyson G.W."/>
            <person name="Wegener G."/>
            <person name="Boetius A."/>
            <person name="Orphan V."/>
        </authorList>
    </citation>
    <scope>NUCLEOTIDE SEQUENCE</scope>
</reference>
<gene>
    <name evidence="2" type="ORF">HGEBJNHG_00043</name>
</gene>
<evidence type="ECO:0000313" key="2">
    <source>
        <dbReference type="EMBL" id="QNO50568.1"/>
    </source>
</evidence>
<name>A0A7G9YRD4_9EURY</name>
<organism evidence="2">
    <name type="scientific">Candidatus Methanogaster sp. ANME-2c ERB4</name>
    <dbReference type="NCBI Taxonomy" id="2759911"/>
    <lineage>
        <taxon>Archaea</taxon>
        <taxon>Methanobacteriati</taxon>
        <taxon>Methanobacteriota</taxon>
        <taxon>Stenosarchaea group</taxon>
        <taxon>Methanomicrobia</taxon>
        <taxon>Methanosarcinales</taxon>
        <taxon>ANME-2 cluster</taxon>
        <taxon>Candidatus Methanogasteraceae</taxon>
        <taxon>Candidatus Methanogaster</taxon>
    </lineage>
</organism>
<keyword evidence="1" id="KW-0812">Transmembrane</keyword>
<feature type="transmembrane region" description="Helical" evidence="1">
    <location>
        <begin position="224"/>
        <end position="244"/>
    </location>
</feature>